<accession>A0A937CQP5</accession>
<dbReference type="PANTHER" id="PTHR12526">
    <property type="entry name" value="GLYCOSYLTRANSFERASE"/>
    <property type="match status" value="1"/>
</dbReference>
<sequence>MTSLDSAPIRRQIAVVASYTPSLTNFRLELLKRMVEAGHAVTAYAPEDDPIVKADLARIGIDFIPLPMARTGLNPLDDLGTLTFLVRAFRKRPPDTVIPYTMKPIIYGGIAARIVGVAHRCFLVTGLGHVFSDAGAATVKGRLVRSISVALYKVAFSGAQVVFAYNDADEADIRRYRMLKDNSLVQLVPGSGVDLEHFGFSEAPVGRPVFLLIARLLKDKGIVDYVQAARLVKEKYPEAEFRLLGHFDPNPAAISREQIQAWVDEGVINYLGETRDVRPYLADCNVFVLPSYYREGIPRSILEALATGRAVITTNLEGCRDTVEDGVNGFLVPPKDPQKLADAMMAFAAEPGLVRKMGLRSRELAKRKFDVHRVNRMLLERMQLA</sequence>
<dbReference type="PANTHER" id="PTHR12526:SF638">
    <property type="entry name" value="SPORE COAT PROTEIN SA"/>
    <property type="match status" value="1"/>
</dbReference>
<dbReference type="EMBL" id="JAEQNC010000007">
    <property type="protein sequence ID" value="MBL0373282.1"/>
    <property type="molecule type" value="Genomic_DNA"/>
</dbReference>
<dbReference type="Pfam" id="PF13692">
    <property type="entry name" value="Glyco_trans_1_4"/>
    <property type="match status" value="1"/>
</dbReference>
<dbReference type="Gene3D" id="3.40.50.2000">
    <property type="entry name" value="Glycogen Phosphorylase B"/>
    <property type="match status" value="2"/>
</dbReference>
<name>A0A937CQP5_9HYPH</name>
<evidence type="ECO:0000313" key="2">
    <source>
        <dbReference type="EMBL" id="MBL0373282.1"/>
    </source>
</evidence>
<dbReference type="Pfam" id="PF13579">
    <property type="entry name" value="Glyco_trans_4_4"/>
    <property type="match status" value="1"/>
</dbReference>
<reference evidence="2" key="1">
    <citation type="submission" date="2021-01" db="EMBL/GenBank/DDBJ databases">
        <title>Rhizobium sp. strain KVB221 16S ribosomal RNA gene Genome sequencing and assembly.</title>
        <authorList>
            <person name="Kang M."/>
        </authorList>
    </citation>
    <scope>NUCLEOTIDE SEQUENCE</scope>
    <source>
        <strain evidence="2">KVB221</strain>
    </source>
</reference>
<gene>
    <name evidence="2" type="ORF">JJB09_14690</name>
</gene>
<dbReference type="CDD" id="cd03808">
    <property type="entry name" value="GT4_CapM-like"/>
    <property type="match status" value="1"/>
</dbReference>
<dbReference type="SUPFAM" id="SSF53756">
    <property type="entry name" value="UDP-Glycosyltransferase/glycogen phosphorylase"/>
    <property type="match status" value="1"/>
</dbReference>
<feature type="domain" description="Glycosyltransferase subfamily 4-like N-terminal" evidence="1">
    <location>
        <begin position="28"/>
        <end position="177"/>
    </location>
</feature>
<proteinExistence type="predicted"/>
<dbReference type="AlphaFoldDB" id="A0A937CQP5"/>
<dbReference type="GO" id="GO:0016757">
    <property type="term" value="F:glycosyltransferase activity"/>
    <property type="evidence" value="ECO:0007669"/>
    <property type="project" value="UniProtKB-ARBA"/>
</dbReference>
<evidence type="ECO:0000259" key="1">
    <source>
        <dbReference type="Pfam" id="PF13579"/>
    </source>
</evidence>
<dbReference type="InterPro" id="IPR028098">
    <property type="entry name" value="Glyco_trans_4-like_N"/>
</dbReference>
<dbReference type="RefSeq" id="WP_201659463.1">
    <property type="nucleotide sequence ID" value="NZ_JAEQNC010000007.1"/>
</dbReference>
<comment type="caution">
    <text evidence="2">The sequence shown here is derived from an EMBL/GenBank/DDBJ whole genome shotgun (WGS) entry which is preliminary data.</text>
</comment>
<organism evidence="2 3">
    <name type="scientific">Rhizobium setariae</name>
    <dbReference type="NCBI Taxonomy" id="2801340"/>
    <lineage>
        <taxon>Bacteria</taxon>
        <taxon>Pseudomonadati</taxon>
        <taxon>Pseudomonadota</taxon>
        <taxon>Alphaproteobacteria</taxon>
        <taxon>Hyphomicrobiales</taxon>
        <taxon>Rhizobiaceae</taxon>
        <taxon>Rhizobium/Agrobacterium group</taxon>
        <taxon>Rhizobium</taxon>
    </lineage>
</organism>
<evidence type="ECO:0000313" key="3">
    <source>
        <dbReference type="Proteomes" id="UP000633219"/>
    </source>
</evidence>
<dbReference type="Proteomes" id="UP000633219">
    <property type="component" value="Unassembled WGS sequence"/>
</dbReference>
<protein>
    <submittedName>
        <fullName evidence="2">Glycosyltransferase family 4 protein</fullName>
    </submittedName>
</protein>
<keyword evidence="3" id="KW-1185">Reference proteome</keyword>